<evidence type="ECO:0000313" key="1">
    <source>
        <dbReference type="EMBL" id="QDL55911.1"/>
    </source>
</evidence>
<sequence length="116" mass="12426">MFTLPRMLLCLVLTLALIGLSMLLQAYMPGTLVAVTAYKAHLMSLGGWGGYWLDRALFPYDRPHTYLLEAGTAATCEVEQPELIEGVFVGAGNFGASMMRRAIVVAACLICVGLGA</sequence>
<dbReference type="InterPro" id="IPR025140">
    <property type="entry name" value="Holin_2-3"/>
</dbReference>
<name>A0A515ETD0_9BURK</name>
<dbReference type="KEGG" id="rhg:EXZ61_17980"/>
<reference evidence="2" key="1">
    <citation type="submission" date="2019-02" db="EMBL/GenBank/DDBJ databases">
        <title>Complete genome sequence of Rhodoferax sp. Gr-4.</title>
        <authorList>
            <person name="Jin L."/>
        </authorList>
    </citation>
    <scope>NUCLEOTIDE SEQUENCE [LARGE SCALE GENOMIC DNA]</scope>
    <source>
        <strain evidence="2">Gr-4</strain>
    </source>
</reference>
<gene>
    <name evidence="1" type="ORF">EXZ61_17980</name>
</gene>
<dbReference type="Pfam" id="PF13272">
    <property type="entry name" value="Holin_2-3"/>
    <property type="match status" value="1"/>
</dbReference>
<protein>
    <submittedName>
        <fullName evidence="1">Uncharacterized protein</fullName>
    </submittedName>
</protein>
<evidence type="ECO:0000313" key="2">
    <source>
        <dbReference type="Proteomes" id="UP000317365"/>
    </source>
</evidence>
<organism evidence="1 2">
    <name type="scientific">Rhodoferax aquaticus</name>
    <dbReference type="NCBI Taxonomy" id="2527691"/>
    <lineage>
        <taxon>Bacteria</taxon>
        <taxon>Pseudomonadati</taxon>
        <taxon>Pseudomonadota</taxon>
        <taxon>Betaproteobacteria</taxon>
        <taxon>Burkholderiales</taxon>
        <taxon>Comamonadaceae</taxon>
        <taxon>Rhodoferax</taxon>
    </lineage>
</organism>
<reference evidence="2" key="2">
    <citation type="journal article" date="2020" name="Int. J. Syst. Evol. Microbiol.">
        <title>Genomic insights into a novel species Rhodoferax aquaticus sp. nov., isolated from freshwater.</title>
        <authorList>
            <person name="Li T."/>
            <person name="Zhuo Y."/>
            <person name="Jin C.Z."/>
            <person name="Wu X."/>
            <person name="Ko S.R."/>
            <person name="Jin F.J."/>
            <person name="Ahn C.Y."/>
            <person name="Oh H.M."/>
            <person name="Lee H.G."/>
            <person name="Jin L."/>
        </authorList>
    </citation>
    <scope>NUCLEOTIDE SEQUENCE [LARGE SCALE GENOMIC DNA]</scope>
    <source>
        <strain evidence="2">Gr-4</strain>
    </source>
</reference>
<dbReference type="AlphaFoldDB" id="A0A515ETD0"/>
<accession>A0A515ETD0</accession>
<dbReference type="RefSeq" id="WP_142813063.1">
    <property type="nucleotide sequence ID" value="NZ_CP036282.1"/>
</dbReference>
<dbReference type="Proteomes" id="UP000317365">
    <property type="component" value="Chromosome"/>
</dbReference>
<proteinExistence type="predicted"/>
<dbReference type="EMBL" id="CP036282">
    <property type="protein sequence ID" value="QDL55911.1"/>
    <property type="molecule type" value="Genomic_DNA"/>
</dbReference>
<keyword evidence="2" id="KW-1185">Reference proteome</keyword>